<comment type="caution">
    <text evidence="1">The sequence shown here is derived from an EMBL/GenBank/DDBJ whole genome shotgun (WGS) entry which is preliminary data.</text>
</comment>
<protein>
    <submittedName>
        <fullName evidence="1">Uncharacterized protein</fullName>
    </submittedName>
</protein>
<organism evidence="1 2">
    <name type="scientific">Trichomalopsis sarcophagae</name>
    <dbReference type="NCBI Taxonomy" id="543379"/>
    <lineage>
        <taxon>Eukaryota</taxon>
        <taxon>Metazoa</taxon>
        <taxon>Ecdysozoa</taxon>
        <taxon>Arthropoda</taxon>
        <taxon>Hexapoda</taxon>
        <taxon>Insecta</taxon>
        <taxon>Pterygota</taxon>
        <taxon>Neoptera</taxon>
        <taxon>Endopterygota</taxon>
        <taxon>Hymenoptera</taxon>
        <taxon>Apocrita</taxon>
        <taxon>Proctotrupomorpha</taxon>
        <taxon>Chalcidoidea</taxon>
        <taxon>Pteromalidae</taxon>
        <taxon>Pteromalinae</taxon>
        <taxon>Trichomalopsis</taxon>
    </lineage>
</organism>
<dbReference type="AlphaFoldDB" id="A0A232FCI1"/>
<evidence type="ECO:0000313" key="1">
    <source>
        <dbReference type="EMBL" id="OXU28047.1"/>
    </source>
</evidence>
<name>A0A232FCI1_9HYME</name>
<dbReference type="Proteomes" id="UP000215335">
    <property type="component" value="Unassembled WGS sequence"/>
</dbReference>
<evidence type="ECO:0000313" key="2">
    <source>
        <dbReference type="Proteomes" id="UP000215335"/>
    </source>
</evidence>
<reference evidence="1 2" key="1">
    <citation type="journal article" date="2017" name="Curr. Biol.">
        <title>The Evolution of Venom by Co-option of Single-Copy Genes.</title>
        <authorList>
            <person name="Martinson E.O."/>
            <person name="Mrinalini"/>
            <person name="Kelkar Y.D."/>
            <person name="Chang C.H."/>
            <person name="Werren J.H."/>
        </authorList>
    </citation>
    <scope>NUCLEOTIDE SEQUENCE [LARGE SCALE GENOMIC DNA]</scope>
    <source>
        <strain evidence="1 2">Alberta</strain>
        <tissue evidence="1">Whole body</tissue>
    </source>
</reference>
<dbReference type="EMBL" id="NNAY01000488">
    <property type="protein sequence ID" value="OXU28047.1"/>
    <property type="molecule type" value="Genomic_DNA"/>
</dbReference>
<accession>A0A232FCI1</accession>
<sequence length="63" mass="7300">MYKNAVLDDILMLKCNYCVGSVIDVVKSMILKFDIYSFAQRLVKLFRNRLLCQFLLNCLGSAF</sequence>
<proteinExistence type="predicted"/>
<keyword evidence="2" id="KW-1185">Reference proteome</keyword>
<gene>
    <name evidence="1" type="ORF">TSAR_013954</name>
</gene>